<dbReference type="Proteomes" id="UP000048949">
    <property type="component" value="Unassembled WGS sequence"/>
</dbReference>
<evidence type="ECO:0000313" key="2">
    <source>
        <dbReference type="Proteomes" id="UP000048949"/>
    </source>
</evidence>
<dbReference type="AlphaFoldDB" id="A0A0U1NPZ7"/>
<keyword evidence="2" id="KW-1185">Reference proteome</keyword>
<accession>A0A0U1NPZ7</accession>
<gene>
    <name evidence="1" type="ORF">NIG5292_02919</name>
</gene>
<proteinExistence type="predicted"/>
<sequence>MHNGEYLWNHHRCGEALDRARGDQRCDVRGQSAGQRRNCKAYQSDHEQPFAPVNVTEPAKGQQPYSKGQHIDCSDPFQLRCACACISLYLRQRDICNANVDQVHKAAKE</sequence>
<name>A0A0U1NPZ7_9RHOB</name>
<evidence type="ECO:0000313" key="1">
    <source>
        <dbReference type="EMBL" id="CRK76844.1"/>
    </source>
</evidence>
<dbReference type="EMBL" id="CVQV01000066">
    <property type="protein sequence ID" value="CRK76844.1"/>
    <property type="molecule type" value="Genomic_DNA"/>
</dbReference>
<reference evidence="1 2" key="1">
    <citation type="submission" date="2015-04" db="EMBL/GenBank/DDBJ databases">
        <authorList>
            <person name="Syromyatnikov M.Y."/>
            <person name="Popov V.N."/>
        </authorList>
    </citation>
    <scope>NUCLEOTIDE SEQUENCE [LARGE SCALE GENOMIC DNA]</scope>
    <source>
        <strain evidence="1 2">CECT 5292</strain>
    </source>
</reference>
<organism evidence="1 2">
    <name type="scientific">Nereida ignava</name>
    <dbReference type="NCBI Taxonomy" id="282199"/>
    <lineage>
        <taxon>Bacteria</taxon>
        <taxon>Pseudomonadati</taxon>
        <taxon>Pseudomonadota</taxon>
        <taxon>Alphaproteobacteria</taxon>
        <taxon>Rhodobacterales</taxon>
        <taxon>Roseobacteraceae</taxon>
        <taxon>Nereida</taxon>
    </lineage>
</organism>
<protein>
    <submittedName>
        <fullName evidence="1">Uncharacterized protein</fullName>
    </submittedName>
</protein>